<dbReference type="Proteomes" id="UP000626026">
    <property type="component" value="Unassembled WGS sequence"/>
</dbReference>
<organism evidence="2 3">
    <name type="scientific">Teichococcus aerophilus</name>
    <dbReference type="NCBI Taxonomy" id="1224513"/>
    <lineage>
        <taxon>Bacteria</taxon>
        <taxon>Pseudomonadati</taxon>
        <taxon>Pseudomonadota</taxon>
        <taxon>Alphaproteobacteria</taxon>
        <taxon>Acetobacterales</taxon>
        <taxon>Roseomonadaceae</taxon>
        <taxon>Roseomonas</taxon>
    </lineage>
</organism>
<dbReference type="InterPro" id="IPR038696">
    <property type="entry name" value="IalB_sf"/>
</dbReference>
<gene>
    <name evidence="2" type="ORF">IBL26_14630</name>
</gene>
<sequence length="181" mass="18982">MPAKLLPAFFLVLLATLHATGPAAAQAAPATTLPQPDRTTASYGDWVLRCDLKAGGERFCEVAQTIQDTQGAVLAQVTARRAAPGGPLLLTVQVGTNIAIPEPIRIIADEQAALNLAFRRCLPRGCFAELQVPDSNAIGFAQRAEAARLDYRAADGTALSIPISLRGLAASLEALKVAERA</sequence>
<protein>
    <submittedName>
        <fullName evidence="2">Invasion associated locus B family protein</fullName>
    </submittedName>
</protein>
<dbReference type="RefSeq" id="WP_187785242.1">
    <property type="nucleotide sequence ID" value="NZ_JACTVA010000026.1"/>
</dbReference>
<proteinExistence type="predicted"/>
<name>A0ABR7RP12_9PROT</name>
<keyword evidence="3" id="KW-1185">Reference proteome</keyword>
<comment type="caution">
    <text evidence="2">The sequence shown here is derived from an EMBL/GenBank/DDBJ whole genome shotgun (WGS) entry which is preliminary data.</text>
</comment>
<feature type="chain" id="PRO_5046108943" evidence="1">
    <location>
        <begin position="28"/>
        <end position="181"/>
    </location>
</feature>
<evidence type="ECO:0000313" key="3">
    <source>
        <dbReference type="Proteomes" id="UP000626026"/>
    </source>
</evidence>
<dbReference type="Gene3D" id="2.60.40.1880">
    <property type="entry name" value="Invasion associated locus B (IalB) protein"/>
    <property type="match status" value="1"/>
</dbReference>
<evidence type="ECO:0000256" key="1">
    <source>
        <dbReference type="SAM" id="SignalP"/>
    </source>
</evidence>
<dbReference type="EMBL" id="JACTVA010000026">
    <property type="protein sequence ID" value="MBC9208078.1"/>
    <property type="molecule type" value="Genomic_DNA"/>
</dbReference>
<keyword evidence="1" id="KW-0732">Signal</keyword>
<accession>A0ABR7RP12</accession>
<dbReference type="InterPro" id="IPR010642">
    <property type="entry name" value="Invasion_prot_B"/>
</dbReference>
<reference evidence="2 3" key="1">
    <citation type="journal article" date="2013" name="Int. J. Syst. Evol. Microbiol.">
        <title>Roseomonas aerophila sp. nov., isolated from air.</title>
        <authorList>
            <person name="Kim S.J."/>
            <person name="Weon H.Y."/>
            <person name="Ahn J.H."/>
            <person name="Hong S.B."/>
            <person name="Seok S.J."/>
            <person name="Whang K.S."/>
            <person name="Kwon S.W."/>
        </authorList>
    </citation>
    <scope>NUCLEOTIDE SEQUENCE [LARGE SCALE GENOMIC DNA]</scope>
    <source>
        <strain evidence="2 3">NBRC 108923</strain>
    </source>
</reference>
<dbReference type="Pfam" id="PF06776">
    <property type="entry name" value="IalB"/>
    <property type="match status" value="1"/>
</dbReference>
<evidence type="ECO:0000313" key="2">
    <source>
        <dbReference type="EMBL" id="MBC9208078.1"/>
    </source>
</evidence>
<feature type="signal peptide" evidence="1">
    <location>
        <begin position="1"/>
        <end position="27"/>
    </location>
</feature>